<evidence type="ECO:0000313" key="2">
    <source>
        <dbReference type="EMBL" id="KAF2843425.1"/>
    </source>
</evidence>
<dbReference type="Proteomes" id="UP000799429">
    <property type="component" value="Unassembled WGS sequence"/>
</dbReference>
<organism evidence="2 3">
    <name type="scientific">Patellaria atrata CBS 101060</name>
    <dbReference type="NCBI Taxonomy" id="1346257"/>
    <lineage>
        <taxon>Eukaryota</taxon>
        <taxon>Fungi</taxon>
        <taxon>Dikarya</taxon>
        <taxon>Ascomycota</taxon>
        <taxon>Pezizomycotina</taxon>
        <taxon>Dothideomycetes</taxon>
        <taxon>Dothideomycetes incertae sedis</taxon>
        <taxon>Patellariales</taxon>
        <taxon>Patellariaceae</taxon>
        <taxon>Patellaria</taxon>
    </lineage>
</organism>
<feature type="compositionally biased region" description="Acidic residues" evidence="1">
    <location>
        <begin position="375"/>
        <end position="388"/>
    </location>
</feature>
<feature type="region of interest" description="Disordered" evidence="1">
    <location>
        <begin position="151"/>
        <end position="186"/>
    </location>
</feature>
<reference evidence="2" key="1">
    <citation type="journal article" date="2020" name="Stud. Mycol.">
        <title>101 Dothideomycetes genomes: a test case for predicting lifestyles and emergence of pathogens.</title>
        <authorList>
            <person name="Haridas S."/>
            <person name="Albert R."/>
            <person name="Binder M."/>
            <person name="Bloem J."/>
            <person name="Labutti K."/>
            <person name="Salamov A."/>
            <person name="Andreopoulos B."/>
            <person name="Baker S."/>
            <person name="Barry K."/>
            <person name="Bills G."/>
            <person name="Bluhm B."/>
            <person name="Cannon C."/>
            <person name="Castanera R."/>
            <person name="Culley D."/>
            <person name="Daum C."/>
            <person name="Ezra D."/>
            <person name="Gonzalez J."/>
            <person name="Henrissat B."/>
            <person name="Kuo A."/>
            <person name="Liang C."/>
            <person name="Lipzen A."/>
            <person name="Lutzoni F."/>
            <person name="Magnuson J."/>
            <person name="Mondo S."/>
            <person name="Nolan M."/>
            <person name="Ohm R."/>
            <person name="Pangilinan J."/>
            <person name="Park H.-J."/>
            <person name="Ramirez L."/>
            <person name="Alfaro M."/>
            <person name="Sun H."/>
            <person name="Tritt A."/>
            <person name="Yoshinaga Y."/>
            <person name="Zwiers L.-H."/>
            <person name="Turgeon B."/>
            <person name="Goodwin S."/>
            <person name="Spatafora J."/>
            <person name="Crous P."/>
            <person name="Grigoriev I."/>
        </authorList>
    </citation>
    <scope>NUCLEOTIDE SEQUENCE</scope>
    <source>
        <strain evidence="2">CBS 101060</strain>
    </source>
</reference>
<evidence type="ECO:0000313" key="3">
    <source>
        <dbReference type="Proteomes" id="UP000799429"/>
    </source>
</evidence>
<proteinExistence type="predicted"/>
<sequence>MFHRPGHPTSTEKEDRISQLNRAYAHSTDKQDNRIVYVSGMLNPMPLAHALPLFRRGHYLYNEHLQVVKPEYIKHSRYWFLKPWERLRPSENLKTYLKGVLGDDTEEGQMVKAPPRWHDTLPGNPSQWQRAVPGAFDRDFENVENALAVREGGRTEGQPEAERTVPATPPVQRAVPVTPPPGGTMVAPQPSAYYRTSAQGGRSVQRIAIARMGPSAQDFLRTEDFNLLQTSRRLQAMLSAAPPSPPYGAIAAAPYLSAPPTSAHLRPGPAPYAPAFQSLPPAAVPYSRPPHLHTRDGGQHGYYAAHHYRGERAVRHHYIVPAPVGASAAAGASAVQQEVETEETGGYVGYHVAIAPGGGRRGTTSLPDLGRDVNEEASEGTVDGEGEGLGDTATEVEYRMASRMRRRSSV</sequence>
<name>A0A9P4SKB9_9PEZI</name>
<comment type="caution">
    <text evidence="2">The sequence shown here is derived from an EMBL/GenBank/DDBJ whole genome shotgun (WGS) entry which is preliminary data.</text>
</comment>
<keyword evidence="3" id="KW-1185">Reference proteome</keyword>
<feature type="region of interest" description="Disordered" evidence="1">
    <location>
        <begin position="358"/>
        <end position="410"/>
    </location>
</feature>
<gene>
    <name evidence="2" type="ORF">M501DRAFT_985539</name>
</gene>
<dbReference type="EMBL" id="MU006089">
    <property type="protein sequence ID" value="KAF2843425.1"/>
    <property type="molecule type" value="Genomic_DNA"/>
</dbReference>
<evidence type="ECO:0000256" key="1">
    <source>
        <dbReference type="SAM" id="MobiDB-lite"/>
    </source>
</evidence>
<protein>
    <submittedName>
        <fullName evidence="2">Uncharacterized protein</fullName>
    </submittedName>
</protein>
<dbReference type="AlphaFoldDB" id="A0A9P4SKB9"/>
<accession>A0A9P4SKB9</accession>